<dbReference type="Gene3D" id="3.40.710.10">
    <property type="entry name" value="DD-peptidase/beta-lactamase superfamily"/>
    <property type="match status" value="1"/>
</dbReference>
<dbReference type="GO" id="GO:0016787">
    <property type="term" value="F:hydrolase activity"/>
    <property type="evidence" value="ECO:0007669"/>
    <property type="project" value="UniProtKB-KW"/>
</dbReference>
<accession>A0ABV8PN25</accession>
<evidence type="ECO:0000313" key="4">
    <source>
        <dbReference type="Proteomes" id="UP001595841"/>
    </source>
</evidence>
<comment type="caution">
    <text evidence="3">The sequence shown here is derived from an EMBL/GenBank/DDBJ whole genome shotgun (WGS) entry which is preliminary data.</text>
</comment>
<reference evidence="4" key="1">
    <citation type="journal article" date="2019" name="Int. J. Syst. Evol. Microbiol.">
        <title>The Global Catalogue of Microorganisms (GCM) 10K type strain sequencing project: providing services to taxonomists for standard genome sequencing and annotation.</title>
        <authorList>
            <consortium name="The Broad Institute Genomics Platform"/>
            <consortium name="The Broad Institute Genome Sequencing Center for Infectious Disease"/>
            <person name="Wu L."/>
            <person name="Ma J."/>
        </authorList>
    </citation>
    <scope>NUCLEOTIDE SEQUENCE [LARGE SCALE GENOMIC DNA]</scope>
    <source>
        <strain evidence="4">CGMCC 1.15774</strain>
    </source>
</reference>
<dbReference type="Proteomes" id="UP001595841">
    <property type="component" value="Unassembled WGS sequence"/>
</dbReference>
<organism evidence="3 4">
    <name type="scientific">Flagellimonas marina</name>
    <dbReference type="NCBI Taxonomy" id="1775168"/>
    <lineage>
        <taxon>Bacteria</taxon>
        <taxon>Pseudomonadati</taxon>
        <taxon>Bacteroidota</taxon>
        <taxon>Flavobacteriia</taxon>
        <taxon>Flavobacteriales</taxon>
        <taxon>Flavobacteriaceae</taxon>
        <taxon>Flagellimonas</taxon>
    </lineage>
</organism>
<dbReference type="RefSeq" id="WP_379764236.1">
    <property type="nucleotide sequence ID" value="NZ_JBHSCL010000004.1"/>
</dbReference>
<feature type="domain" description="Beta-lactamase-related" evidence="2">
    <location>
        <begin position="40"/>
        <end position="349"/>
    </location>
</feature>
<gene>
    <name evidence="3" type="ORF">ACFOWS_10455</name>
</gene>
<dbReference type="InterPro" id="IPR012338">
    <property type="entry name" value="Beta-lactam/transpept-like"/>
</dbReference>
<name>A0ABV8PN25_9FLAO</name>
<proteinExistence type="predicted"/>
<evidence type="ECO:0000256" key="1">
    <source>
        <dbReference type="SAM" id="SignalP"/>
    </source>
</evidence>
<protein>
    <submittedName>
        <fullName evidence="3">Serine hydrolase domain-containing protein</fullName>
        <ecNumber evidence="3">3.-.-.-</ecNumber>
    </submittedName>
</protein>
<sequence length="540" mass="61285">MTKTFTNLLFSVALLWASLASAQVEAKISQIDSLFLDWDRPNHPGGAVAIMQGDEIIFSKAYGLASMEYLIPNTTETLFNVASVSKQFSALGIVLLHLQGKLSVDDTIDTYIDGLPEFGHKITIRQMLHHTSGLRSLHALFALAGWRNDDARSNADLNRIIAMQDDLNFEPGSEYMYCNTGYMFLANIIEKVTGESFVEYMKKEVFEPLGMKNTYVEPHYDAIVPNNATSYYTKENGFTRAVEYWGYIGSGNMHTTTGDLLKYLKNYYVPLPNWEKAFETMLTLDLLNDGSYNQYAFGVNIEAMYGKKKISHGGSIGGFRSNIAVYPEAKTSIAIITNFSSSGPSDKSNQVAGILFDVKLTGKQLKTIKVEKSTMELYQGSYWDNETYEELELGIRGDTLLVGKSETPFLPVQENEFEALKRDIRIQFKGDQFTYIPHSGKPQTFKKFKEEPLTEESIHEYVGSYYSPEIHTAYSLFIKKEKLYAFHIRHGELAVKQKFKDLLVGDYPLEVLKFKREDGKITGMWISNGRVRNLWFKKTN</sequence>
<dbReference type="PANTHER" id="PTHR46825">
    <property type="entry name" value="D-ALANYL-D-ALANINE-CARBOXYPEPTIDASE/ENDOPEPTIDASE AMPH"/>
    <property type="match status" value="1"/>
</dbReference>
<dbReference type="SUPFAM" id="SSF56601">
    <property type="entry name" value="beta-lactamase/transpeptidase-like"/>
    <property type="match status" value="1"/>
</dbReference>
<dbReference type="InterPro" id="IPR001466">
    <property type="entry name" value="Beta-lactam-related"/>
</dbReference>
<dbReference type="EC" id="3.-.-.-" evidence="3"/>
<evidence type="ECO:0000313" key="3">
    <source>
        <dbReference type="EMBL" id="MFC4220558.1"/>
    </source>
</evidence>
<feature type="signal peptide" evidence="1">
    <location>
        <begin position="1"/>
        <end position="22"/>
    </location>
</feature>
<dbReference type="EMBL" id="JBHSCL010000004">
    <property type="protein sequence ID" value="MFC4220558.1"/>
    <property type="molecule type" value="Genomic_DNA"/>
</dbReference>
<keyword evidence="3" id="KW-0378">Hydrolase</keyword>
<dbReference type="Pfam" id="PF00144">
    <property type="entry name" value="Beta-lactamase"/>
    <property type="match status" value="1"/>
</dbReference>
<dbReference type="PANTHER" id="PTHR46825:SF9">
    <property type="entry name" value="BETA-LACTAMASE-RELATED DOMAIN-CONTAINING PROTEIN"/>
    <property type="match status" value="1"/>
</dbReference>
<keyword evidence="4" id="KW-1185">Reference proteome</keyword>
<dbReference type="InterPro" id="IPR050491">
    <property type="entry name" value="AmpC-like"/>
</dbReference>
<keyword evidence="1" id="KW-0732">Signal</keyword>
<evidence type="ECO:0000259" key="2">
    <source>
        <dbReference type="Pfam" id="PF00144"/>
    </source>
</evidence>
<feature type="chain" id="PRO_5045495585" evidence="1">
    <location>
        <begin position="23"/>
        <end position="540"/>
    </location>
</feature>